<dbReference type="CDD" id="cd02947">
    <property type="entry name" value="TRX_family"/>
    <property type="match status" value="1"/>
</dbReference>
<keyword evidence="5" id="KW-1185">Reference proteome</keyword>
<comment type="caution">
    <text evidence="4">The sequence shown here is derived from an EMBL/GenBank/DDBJ whole genome shotgun (WGS) entry which is preliminary data.</text>
</comment>
<reference evidence="4 5" key="1">
    <citation type="journal article" date="2021" name="Int. J. Syst. Evol. Microbiol.">
        <title>Reticulibacter mediterranei gen. nov., sp. nov., within the new family Reticulibacteraceae fam. nov., and Ktedonospora formicarum gen. nov., sp. nov., Ktedonobacter robiniae sp. nov., Dictyobacter formicarum sp. nov. and Dictyobacter arantiisoli sp. nov., belonging to the class Ktedonobacteria.</title>
        <authorList>
            <person name="Yabe S."/>
            <person name="Zheng Y."/>
            <person name="Wang C.M."/>
            <person name="Sakai Y."/>
            <person name="Abe K."/>
            <person name="Yokota A."/>
            <person name="Donadio S."/>
            <person name="Cavaletti L."/>
            <person name="Monciardini P."/>
        </authorList>
    </citation>
    <scope>NUCLEOTIDE SEQUENCE [LARGE SCALE GENOMIC DNA]</scope>
    <source>
        <strain evidence="4 5">SOSP1-30</strain>
    </source>
</reference>
<dbReference type="Pfam" id="PF00085">
    <property type="entry name" value="Thioredoxin"/>
    <property type="match status" value="1"/>
</dbReference>
<dbReference type="SUPFAM" id="SSF52833">
    <property type="entry name" value="Thioredoxin-like"/>
    <property type="match status" value="1"/>
</dbReference>
<dbReference type="InterPro" id="IPR013766">
    <property type="entry name" value="Thioredoxin_domain"/>
</dbReference>
<evidence type="ECO:0000313" key="5">
    <source>
        <dbReference type="Proteomes" id="UP000654345"/>
    </source>
</evidence>
<dbReference type="EMBL" id="BNJG01000001">
    <property type="protein sequence ID" value="GHO54903.1"/>
    <property type="molecule type" value="Genomic_DNA"/>
</dbReference>
<feature type="domain" description="Thioredoxin" evidence="3">
    <location>
        <begin position="12"/>
        <end position="124"/>
    </location>
</feature>
<dbReference type="PANTHER" id="PTHR45663:SF11">
    <property type="entry name" value="GEO12009P1"/>
    <property type="match status" value="1"/>
</dbReference>
<dbReference type="PANTHER" id="PTHR45663">
    <property type="entry name" value="GEO12009P1"/>
    <property type="match status" value="1"/>
</dbReference>
<sequence>MRDEQRFFTIFQEDGMADTYISVTNENFPEQVLQAPQLVVVYFAADKSNSCQIQEPEFVAVSKAYQDRVTFAKVNVENEEGLTNQYTIDGIPTLVFFKGGNEIYRIKGIMMRDKLRRQLEGVLLVASE</sequence>
<evidence type="ECO:0000256" key="1">
    <source>
        <dbReference type="ARBA" id="ARBA00008987"/>
    </source>
</evidence>
<evidence type="ECO:0000256" key="2">
    <source>
        <dbReference type="ARBA" id="ARBA00023284"/>
    </source>
</evidence>
<gene>
    <name evidence="4" type="ORF">KSB_33780</name>
</gene>
<dbReference type="PROSITE" id="PS51352">
    <property type="entry name" value="THIOREDOXIN_2"/>
    <property type="match status" value="1"/>
</dbReference>
<protein>
    <submittedName>
        <fullName evidence="4">Thioredoxin</fullName>
    </submittedName>
</protein>
<proteinExistence type="inferred from homology"/>
<evidence type="ECO:0000313" key="4">
    <source>
        <dbReference type="EMBL" id="GHO54903.1"/>
    </source>
</evidence>
<organism evidence="4 5">
    <name type="scientific">Ktedonobacter robiniae</name>
    <dbReference type="NCBI Taxonomy" id="2778365"/>
    <lineage>
        <taxon>Bacteria</taxon>
        <taxon>Bacillati</taxon>
        <taxon>Chloroflexota</taxon>
        <taxon>Ktedonobacteria</taxon>
        <taxon>Ktedonobacterales</taxon>
        <taxon>Ktedonobacteraceae</taxon>
        <taxon>Ktedonobacter</taxon>
    </lineage>
</organism>
<dbReference type="Gene3D" id="3.40.30.10">
    <property type="entry name" value="Glutaredoxin"/>
    <property type="match status" value="1"/>
</dbReference>
<dbReference type="Proteomes" id="UP000654345">
    <property type="component" value="Unassembled WGS sequence"/>
</dbReference>
<name>A0ABQ3UQC2_9CHLR</name>
<accession>A0ABQ3UQC2</accession>
<evidence type="ECO:0000259" key="3">
    <source>
        <dbReference type="PROSITE" id="PS51352"/>
    </source>
</evidence>
<keyword evidence="2" id="KW-0676">Redox-active center</keyword>
<comment type="similarity">
    <text evidence="1">Belongs to the thioredoxin family.</text>
</comment>
<dbReference type="InterPro" id="IPR036249">
    <property type="entry name" value="Thioredoxin-like_sf"/>
</dbReference>